<dbReference type="PANTHER" id="PTHR33673:SF38">
    <property type="entry name" value="CHROMODOMAIN-HELICASE-DNA-BINDING PROTEIN 7-LIKE"/>
    <property type="match status" value="1"/>
</dbReference>
<sequence length="312" mass="33587">MPKLDVQATQSPAVQIMERPGEDASPYRIPDYVFDRTKSTAPVEWSSASNESLFSIQMGHMSFTGDLFLYNKSEDLGTHNKPGEVGRHDKSGEIGTHHNKELGASNKSGEFGSYSSSGELGYSKSVDLGWYNLSGELATPGQMKPGSGQITNSSGRPQPQANASGNVGTNNSFFSQDFHRGEPPRLGPGVGASEAVAAETMKEIIRENEQKHNHMKNPSLENGCSSPSTVCHLDQRTSSTKSFAFPVLAEEDKSPSSSKHSSIRASSQQPHPPQQPQTPPPAAPANSTSTVASTQPRRSFFSCFSCCPIRIQ</sequence>
<feature type="compositionally biased region" description="Pro residues" evidence="1">
    <location>
        <begin position="270"/>
        <end position="283"/>
    </location>
</feature>
<organism evidence="2 3">
    <name type="scientific">Kalanchoe fedtschenkoi</name>
    <name type="common">Lavender scallops</name>
    <name type="synonym">South American air plant</name>
    <dbReference type="NCBI Taxonomy" id="63787"/>
    <lineage>
        <taxon>Eukaryota</taxon>
        <taxon>Viridiplantae</taxon>
        <taxon>Streptophyta</taxon>
        <taxon>Embryophyta</taxon>
        <taxon>Tracheophyta</taxon>
        <taxon>Spermatophyta</taxon>
        <taxon>Magnoliopsida</taxon>
        <taxon>eudicotyledons</taxon>
        <taxon>Gunneridae</taxon>
        <taxon>Pentapetalae</taxon>
        <taxon>Saxifragales</taxon>
        <taxon>Crassulaceae</taxon>
        <taxon>Kalanchoe</taxon>
    </lineage>
</organism>
<dbReference type="Gramene" id="Kaladp0018s0031.1.v1.1">
    <property type="protein sequence ID" value="Kaladp0018s0031.1.v1.1"/>
    <property type="gene ID" value="Kaladp0018s0031.v1.1"/>
</dbReference>
<reference evidence="2" key="1">
    <citation type="submission" date="2021-01" db="UniProtKB">
        <authorList>
            <consortium name="EnsemblPlants"/>
        </authorList>
    </citation>
    <scope>IDENTIFICATION</scope>
</reference>
<feature type="region of interest" description="Disordered" evidence="1">
    <location>
        <begin position="1"/>
        <end position="22"/>
    </location>
</feature>
<dbReference type="AlphaFoldDB" id="A0A7N0T1P8"/>
<feature type="compositionally biased region" description="Low complexity" evidence="1">
    <location>
        <begin position="255"/>
        <end position="269"/>
    </location>
</feature>
<dbReference type="Proteomes" id="UP000594263">
    <property type="component" value="Unplaced"/>
</dbReference>
<proteinExistence type="predicted"/>
<accession>A0A7N0T1P8</accession>
<feature type="region of interest" description="Disordered" evidence="1">
    <location>
        <begin position="246"/>
        <end position="296"/>
    </location>
</feature>
<feature type="region of interest" description="Disordered" evidence="1">
    <location>
        <begin position="78"/>
        <end position="110"/>
    </location>
</feature>
<feature type="compositionally biased region" description="Basic and acidic residues" evidence="1">
    <location>
        <begin position="78"/>
        <end position="101"/>
    </location>
</feature>
<name>A0A7N0T1P8_KALFE</name>
<dbReference type="OMA" id="KWFPCCS"/>
<feature type="compositionally biased region" description="Low complexity" evidence="1">
    <location>
        <begin position="284"/>
        <end position="294"/>
    </location>
</feature>
<dbReference type="PANTHER" id="PTHR33673">
    <property type="entry name" value="SUPPRESSOR SRP40-LIKE PROTEIN"/>
    <property type="match status" value="1"/>
</dbReference>
<evidence type="ECO:0000313" key="2">
    <source>
        <dbReference type="EnsemblPlants" id="Kaladp0018s0031.1.v1.1"/>
    </source>
</evidence>
<evidence type="ECO:0000313" key="3">
    <source>
        <dbReference type="Proteomes" id="UP000594263"/>
    </source>
</evidence>
<feature type="region of interest" description="Disordered" evidence="1">
    <location>
        <begin position="138"/>
        <end position="186"/>
    </location>
</feature>
<keyword evidence="3" id="KW-1185">Reference proteome</keyword>
<dbReference type="EnsemblPlants" id="Kaladp0018s0031.1.v1.1">
    <property type="protein sequence ID" value="Kaladp0018s0031.1.v1.1"/>
    <property type="gene ID" value="Kaladp0018s0031.v1.1"/>
</dbReference>
<protein>
    <submittedName>
        <fullName evidence="2">Uncharacterized protein</fullName>
    </submittedName>
</protein>
<feature type="compositionally biased region" description="Polar residues" evidence="1">
    <location>
        <begin position="148"/>
        <end position="175"/>
    </location>
</feature>
<evidence type="ECO:0000256" key="1">
    <source>
        <dbReference type="SAM" id="MobiDB-lite"/>
    </source>
</evidence>